<organism evidence="2 3">
    <name type="scientific">Bacillus mycoides</name>
    <dbReference type="NCBI Taxonomy" id="1405"/>
    <lineage>
        <taxon>Bacteria</taxon>
        <taxon>Bacillati</taxon>
        <taxon>Bacillota</taxon>
        <taxon>Bacilli</taxon>
        <taxon>Bacillales</taxon>
        <taxon>Bacillaceae</taxon>
        <taxon>Bacillus</taxon>
        <taxon>Bacillus cereus group</taxon>
    </lineage>
</organism>
<protein>
    <submittedName>
        <fullName evidence="2">Uncharacterized protein</fullName>
    </submittedName>
</protein>
<reference evidence="2 3" key="1">
    <citation type="submission" date="2019-10" db="EMBL/GenBank/DDBJ databases">
        <authorList>
            <person name="Karimi E."/>
        </authorList>
    </citation>
    <scope>NUCLEOTIDE SEQUENCE [LARGE SCALE GENOMIC DNA]</scope>
    <source>
        <strain evidence="2">Bacillus sp. 71</strain>
    </source>
</reference>
<dbReference type="Proteomes" id="UP000437562">
    <property type="component" value="Unassembled WGS sequence"/>
</dbReference>
<keyword evidence="1" id="KW-0812">Transmembrane</keyword>
<dbReference type="EMBL" id="CABWMC010000034">
    <property type="protein sequence ID" value="VXC91762.1"/>
    <property type="molecule type" value="Genomic_DNA"/>
</dbReference>
<evidence type="ECO:0000256" key="1">
    <source>
        <dbReference type="SAM" id="Phobius"/>
    </source>
</evidence>
<gene>
    <name evidence="2" type="ORF">BACI71_90398</name>
</gene>
<keyword evidence="1" id="KW-0472">Membrane</keyword>
<proteinExistence type="predicted"/>
<keyword evidence="1" id="KW-1133">Transmembrane helix</keyword>
<name>A0A654CEL3_BACMY</name>
<evidence type="ECO:0000313" key="2">
    <source>
        <dbReference type="EMBL" id="VXC91762.1"/>
    </source>
</evidence>
<feature type="transmembrane region" description="Helical" evidence="1">
    <location>
        <begin position="6"/>
        <end position="23"/>
    </location>
</feature>
<evidence type="ECO:0000313" key="3">
    <source>
        <dbReference type="Proteomes" id="UP000437562"/>
    </source>
</evidence>
<sequence>MTIYFYLIIITLKLYIPILLQMLKQDKISKVSISPILSIKQHNETIIDYFN</sequence>
<dbReference type="AlphaFoldDB" id="A0A654CEL3"/>
<accession>A0A654CEL3</accession>